<dbReference type="EMBL" id="UINC01006677">
    <property type="protein sequence ID" value="SVA28984.1"/>
    <property type="molecule type" value="Genomic_DNA"/>
</dbReference>
<reference evidence="1" key="1">
    <citation type="submission" date="2018-05" db="EMBL/GenBank/DDBJ databases">
        <authorList>
            <person name="Lanie J.A."/>
            <person name="Ng W.-L."/>
            <person name="Kazmierczak K.M."/>
            <person name="Andrzejewski T.M."/>
            <person name="Davidsen T.M."/>
            <person name="Wayne K.J."/>
            <person name="Tettelin H."/>
            <person name="Glass J.I."/>
            <person name="Rusch D."/>
            <person name="Podicherti R."/>
            <person name="Tsui H.-C.T."/>
            <person name="Winkler M.E."/>
        </authorList>
    </citation>
    <scope>NUCLEOTIDE SEQUENCE</scope>
</reference>
<accession>A0A381ULX0</accession>
<name>A0A381ULX0_9ZZZZ</name>
<proteinExistence type="predicted"/>
<feature type="non-terminal residue" evidence="1">
    <location>
        <position position="1"/>
    </location>
</feature>
<protein>
    <recommendedName>
        <fullName evidence="2">Chromo domain-containing protein</fullName>
    </recommendedName>
</protein>
<evidence type="ECO:0008006" key="2">
    <source>
        <dbReference type="Google" id="ProtNLM"/>
    </source>
</evidence>
<sequence length="46" mass="4782">VVQRAVKVQNSAGGSTLSLLVTWVGTDYTDNAVATDDLAVPAHLLD</sequence>
<gene>
    <name evidence="1" type="ORF">METZ01_LOCUS81838</name>
</gene>
<organism evidence="1">
    <name type="scientific">marine metagenome</name>
    <dbReference type="NCBI Taxonomy" id="408172"/>
    <lineage>
        <taxon>unclassified sequences</taxon>
        <taxon>metagenomes</taxon>
        <taxon>ecological metagenomes</taxon>
    </lineage>
</organism>
<evidence type="ECO:0000313" key="1">
    <source>
        <dbReference type="EMBL" id="SVA28984.1"/>
    </source>
</evidence>
<dbReference type="AlphaFoldDB" id="A0A381ULX0"/>